<organism evidence="1 2">
    <name type="scientific">Microbacterium mangrovi</name>
    <dbReference type="NCBI Taxonomy" id="1348253"/>
    <lineage>
        <taxon>Bacteria</taxon>
        <taxon>Bacillati</taxon>
        <taxon>Actinomycetota</taxon>
        <taxon>Actinomycetes</taxon>
        <taxon>Micrococcales</taxon>
        <taxon>Microbacteriaceae</taxon>
        <taxon>Microbacterium</taxon>
    </lineage>
</organism>
<dbReference type="STRING" id="1348253.LK09_08835"/>
<name>A0A0B2ABG6_9MICO</name>
<dbReference type="Proteomes" id="UP000031030">
    <property type="component" value="Unassembled WGS sequence"/>
</dbReference>
<dbReference type="AlphaFoldDB" id="A0A0B2ABG6"/>
<proteinExistence type="predicted"/>
<keyword evidence="2" id="KW-1185">Reference proteome</keyword>
<protein>
    <recommendedName>
        <fullName evidence="3">DUF4192 domain-containing protein</fullName>
    </recommendedName>
</protein>
<evidence type="ECO:0000313" key="1">
    <source>
        <dbReference type="EMBL" id="KHK98937.1"/>
    </source>
</evidence>
<sequence length="393" mass="42427">MGSMTDIAPPPVRLSTTAEAVAFLPALAGLPADDSIIVAPFSGKTATRAVRVRVEPSPTDDSVHRIASRVIASLDRLEFCDNVVVAVYRDQPFAEIVSAWNARLALLLERLHSSGYHIKDAAIVASDAWMPFFDGDPEAPWPLSDLETAARRIPADGQLDPAIFALPIADPDLARRVTELVGARADFGAETDAFGRMTTAEPPNPVDLLERALSREPAEAGPQTLAHLLAQIDTEGAVDRTVLQIAFGREVGSLSWARTLALRGEAAEAGCLPIDLLMQDDDPQLQRISGLMSGKTAQVPSADRLQVGAVLLGRAIAHCRRPDRSWAMCALAWVRWALGLTVSAFEVLDSAARIDPGNPLPAALRSMFEHTTPAWLYGETDRRTRRRSAPSEK</sequence>
<reference evidence="1 2" key="1">
    <citation type="submission" date="2014-11" db="EMBL/GenBank/DDBJ databases">
        <title>Genome sequence of Microbacterium mangrovi MUSC 115(T).</title>
        <authorList>
            <person name="Lee L.-H."/>
        </authorList>
    </citation>
    <scope>NUCLEOTIDE SEQUENCE [LARGE SCALE GENOMIC DNA]</scope>
    <source>
        <strain evidence="1 2">MUSC 115</strain>
    </source>
</reference>
<accession>A0A0B2ABG6</accession>
<comment type="caution">
    <text evidence="1">The sequence shown here is derived from an EMBL/GenBank/DDBJ whole genome shotgun (WGS) entry which is preliminary data.</text>
</comment>
<evidence type="ECO:0008006" key="3">
    <source>
        <dbReference type="Google" id="ProtNLM"/>
    </source>
</evidence>
<gene>
    <name evidence="1" type="ORF">LK09_08835</name>
</gene>
<dbReference type="EMBL" id="JTDK01000006">
    <property type="protein sequence ID" value="KHK98937.1"/>
    <property type="molecule type" value="Genomic_DNA"/>
</dbReference>
<evidence type="ECO:0000313" key="2">
    <source>
        <dbReference type="Proteomes" id="UP000031030"/>
    </source>
</evidence>